<accession>A0AAN9MGN1</accession>
<evidence type="ECO:0000313" key="1">
    <source>
        <dbReference type="EMBL" id="KAK7351658.1"/>
    </source>
</evidence>
<proteinExistence type="predicted"/>
<reference evidence="1 2" key="1">
    <citation type="submission" date="2024-01" db="EMBL/GenBank/DDBJ databases">
        <title>The genomes of 5 underutilized Papilionoideae crops provide insights into root nodulation and disease resistanc.</title>
        <authorList>
            <person name="Jiang F."/>
        </authorList>
    </citation>
    <scope>NUCLEOTIDE SEQUENCE [LARGE SCALE GENOMIC DNA]</scope>
    <source>
        <strain evidence="1">LVBAO_FW01</strain>
        <tissue evidence="1">Leaves</tissue>
    </source>
</reference>
<dbReference type="EMBL" id="JAYMYQ010000002">
    <property type="protein sequence ID" value="KAK7351658.1"/>
    <property type="molecule type" value="Genomic_DNA"/>
</dbReference>
<protein>
    <submittedName>
        <fullName evidence="1">Uncharacterized protein</fullName>
    </submittedName>
</protein>
<sequence length="76" mass="8308">MMIINITNKNDSMSRIPSPTDTMNCYQIAYNKTSSSVKSHLSSVLDPTLNSSIIHEHAKALLELALRSCSVQGRSG</sequence>
<dbReference type="Proteomes" id="UP001367508">
    <property type="component" value="Unassembled WGS sequence"/>
</dbReference>
<evidence type="ECO:0000313" key="2">
    <source>
        <dbReference type="Proteomes" id="UP001367508"/>
    </source>
</evidence>
<name>A0AAN9MGN1_CANGL</name>
<comment type="caution">
    <text evidence="1">The sequence shown here is derived from an EMBL/GenBank/DDBJ whole genome shotgun (WGS) entry which is preliminary data.</text>
</comment>
<gene>
    <name evidence="1" type="ORF">VNO77_11257</name>
</gene>
<dbReference type="AlphaFoldDB" id="A0AAN9MGN1"/>
<organism evidence="1 2">
    <name type="scientific">Canavalia gladiata</name>
    <name type="common">Sword bean</name>
    <name type="synonym">Dolichos gladiatus</name>
    <dbReference type="NCBI Taxonomy" id="3824"/>
    <lineage>
        <taxon>Eukaryota</taxon>
        <taxon>Viridiplantae</taxon>
        <taxon>Streptophyta</taxon>
        <taxon>Embryophyta</taxon>
        <taxon>Tracheophyta</taxon>
        <taxon>Spermatophyta</taxon>
        <taxon>Magnoliopsida</taxon>
        <taxon>eudicotyledons</taxon>
        <taxon>Gunneridae</taxon>
        <taxon>Pentapetalae</taxon>
        <taxon>rosids</taxon>
        <taxon>fabids</taxon>
        <taxon>Fabales</taxon>
        <taxon>Fabaceae</taxon>
        <taxon>Papilionoideae</taxon>
        <taxon>50 kb inversion clade</taxon>
        <taxon>NPAAA clade</taxon>
        <taxon>indigoferoid/millettioid clade</taxon>
        <taxon>Phaseoleae</taxon>
        <taxon>Canavalia</taxon>
    </lineage>
</organism>
<keyword evidence="2" id="KW-1185">Reference proteome</keyword>